<proteinExistence type="predicted"/>
<dbReference type="EMBL" id="CP162911">
    <property type="protein sequence ID" value="XDL60244.1"/>
    <property type="molecule type" value="Genomic_DNA"/>
</dbReference>
<evidence type="ECO:0000313" key="1">
    <source>
        <dbReference type="EMBL" id="XDL60244.1"/>
    </source>
</evidence>
<sequence length="294" mass="34778">MEFDYVHNKINNYLQMDQELNPLYHYTSVHGLEGIIKNKELWVSHSDFLNDKTERQYTFNLFYKILVERVKEASLDFLYVEWIIQTIIKLEYPAYVLSLSKNEDSNLLWSNYSKNDGYNIKFDFTSYRSDFFIDQDKVAGRNGLFKSKVIYDEKTHHQAINELVDDYIGLFNKYVDLDKKSLEEDPYITQTATSLHITFLLFSAFFKDACFKQEEEHRVAIVPTKTGNINYDCRILNGAFIPYIKIKLKDSQIKGVTIGPKNKMDISEEGLRYFLERNNLSEIDINQSKIPYRY</sequence>
<reference evidence="1" key="1">
    <citation type="submission" date="2024-07" db="EMBL/GenBank/DDBJ databases">
        <authorList>
            <person name="Wang K."/>
            <person name="Liang S."/>
            <person name="Wang S."/>
        </authorList>
    </citation>
    <scope>NUCLEOTIDE SEQUENCE</scope>
    <source>
        <strain evidence="1">KW1</strain>
    </source>
</reference>
<dbReference type="RefSeq" id="WP_148780100.1">
    <property type="nucleotide sequence ID" value="NZ_CP162911.1"/>
</dbReference>
<dbReference type="InterPro" id="IPR021352">
    <property type="entry name" value="DUF2971"/>
</dbReference>
<organism evidence="1">
    <name type="scientific">Bacillus aerius</name>
    <dbReference type="NCBI Taxonomy" id="293388"/>
    <lineage>
        <taxon>Bacteria</taxon>
        <taxon>Bacillati</taxon>
        <taxon>Bacillota</taxon>
        <taxon>Bacilli</taxon>
        <taxon>Bacillales</taxon>
        <taxon>Bacillaceae</taxon>
        <taxon>Bacillus</taxon>
    </lineage>
</organism>
<dbReference type="Pfam" id="PF11185">
    <property type="entry name" value="DUF2971"/>
    <property type="match status" value="1"/>
</dbReference>
<protein>
    <submittedName>
        <fullName evidence="1">DUF2971 domain-containing protein</fullName>
    </submittedName>
</protein>
<name>A0AB39J2M4_9BACI</name>
<gene>
    <name evidence="1" type="ORF">AB4922_12765</name>
</gene>
<accession>A0AB39J2M4</accession>
<dbReference type="AlphaFoldDB" id="A0AB39J2M4"/>